<keyword evidence="4 6" id="KW-0808">Transferase</keyword>
<dbReference type="PATRIC" id="fig|755172.3.peg.1131"/>
<feature type="domain" description="Phosphoribosyltransferase" evidence="7">
    <location>
        <begin position="66"/>
        <end position="152"/>
    </location>
</feature>
<comment type="function">
    <text evidence="6">Catalyzes the transfer of a ribosyl phosphate group from 5-phosphoribose 1-diphosphate to orotate, leading to the formation of orotidine monophosphate (OMP).</text>
</comment>
<feature type="binding site" evidence="6">
    <location>
        <position position="93"/>
    </location>
    <ligand>
        <name>5-phospho-alpha-D-ribose 1-diphosphate</name>
        <dbReference type="ChEBI" id="CHEBI:58017"/>
        <note>ligand shared between dimeric partners</note>
    </ligand>
</feature>
<protein>
    <recommendedName>
        <fullName evidence="2 6">Orotate phosphoribosyltransferase</fullName>
        <shortName evidence="6">OPRT</shortName>
        <shortName evidence="6">OPRTase</shortName>
        <ecNumber evidence="2 6">2.4.2.10</ecNumber>
    </recommendedName>
</protein>
<dbReference type="Pfam" id="PF00156">
    <property type="entry name" value="Pribosyltran"/>
    <property type="match status" value="1"/>
</dbReference>
<dbReference type="PANTHER" id="PTHR19278">
    <property type="entry name" value="OROTATE PHOSPHORIBOSYLTRANSFERASE"/>
    <property type="match status" value="1"/>
</dbReference>
<feature type="binding site" evidence="6">
    <location>
        <position position="99"/>
    </location>
    <ligand>
        <name>5-phospho-alpha-D-ribose 1-diphosphate</name>
        <dbReference type="ChEBI" id="CHEBI:58017"/>
        <note>ligand shared between dimeric partners</note>
    </ligand>
</feature>
<evidence type="ECO:0000256" key="5">
    <source>
        <dbReference type="ARBA" id="ARBA00022975"/>
    </source>
</evidence>
<evidence type="ECO:0000259" key="7">
    <source>
        <dbReference type="Pfam" id="PF00156"/>
    </source>
</evidence>
<feature type="binding site" description="in other chain" evidence="6">
    <location>
        <begin position="119"/>
        <end position="127"/>
    </location>
    <ligand>
        <name>5-phospho-alpha-D-ribose 1-diphosphate</name>
        <dbReference type="ChEBI" id="CHEBI:58017"/>
        <note>ligand shared between dimeric partners</note>
    </ligand>
</feature>
<dbReference type="UniPathway" id="UPA00070">
    <property type="reaction ID" value="UER00119"/>
</dbReference>
<comment type="caution">
    <text evidence="8">The sequence shown here is derived from an EMBL/GenBank/DDBJ whole genome shotgun (WGS) entry which is preliminary data.</text>
</comment>
<sequence>MKSVCDILLKIGAVSLSPNEPYTWASGIKSPIYCDNRLILSYPEERKIIEEGLADLVEKHFPDAEGILGTATAGIPHASYVSWILNKPSGFIRGKAKDHGKNKRIEGALKKGEKVVVVEDLFSTGGSSIDAAKACEAEGLEVVGIVSIFSYDLKVAEDNFKASGFQHVSLANFPELADVAVEQGKLTADERDRLNTWRQDPYDSSWIH</sequence>
<dbReference type="HAMAP" id="MF_01208">
    <property type="entry name" value="PyrE"/>
    <property type="match status" value="1"/>
</dbReference>
<dbReference type="PANTHER" id="PTHR19278:SF9">
    <property type="entry name" value="URIDINE 5'-MONOPHOSPHATE SYNTHASE"/>
    <property type="match status" value="1"/>
</dbReference>
<evidence type="ECO:0000256" key="2">
    <source>
        <dbReference type="ARBA" id="ARBA00011971"/>
    </source>
</evidence>
<evidence type="ECO:0000313" key="9">
    <source>
        <dbReference type="Proteomes" id="UP000070442"/>
    </source>
</evidence>
<comment type="cofactor">
    <cofactor evidence="6">
        <name>Mg(2+)</name>
        <dbReference type="ChEBI" id="CHEBI:18420"/>
    </cofactor>
</comment>
<dbReference type="GO" id="GO:0044205">
    <property type="term" value="P:'de novo' UMP biosynthetic process"/>
    <property type="evidence" value="ECO:0007669"/>
    <property type="project" value="UniProtKB-UniRule"/>
</dbReference>
<feature type="binding site" evidence="6">
    <location>
        <position position="97"/>
    </location>
    <ligand>
        <name>5-phospho-alpha-D-ribose 1-diphosphate</name>
        <dbReference type="ChEBI" id="CHEBI:58017"/>
        <note>ligand shared between dimeric partners</note>
    </ligand>
</feature>
<name>A0A134AE59_9FIRM</name>
<keyword evidence="3 6" id="KW-0328">Glycosyltransferase</keyword>
<evidence type="ECO:0000256" key="4">
    <source>
        <dbReference type="ARBA" id="ARBA00022679"/>
    </source>
</evidence>
<evidence type="ECO:0000313" key="8">
    <source>
        <dbReference type="EMBL" id="KXB65959.1"/>
    </source>
</evidence>
<dbReference type="CDD" id="cd06223">
    <property type="entry name" value="PRTases_typeI"/>
    <property type="match status" value="1"/>
</dbReference>
<keyword evidence="6" id="KW-0460">Magnesium</keyword>
<dbReference type="AlphaFoldDB" id="A0A134AE59"/>
<comment type="pathway">
    <text evidence="1 6">Pyrimidine metabolism; UMP biosynthesis via de novo pathway; UMP from orotate: step 1/2.</text>
</comment>
<accession>A0A134AE59</accession>
<dbReference type="InterPro" id="IPR004467">
    <property type="entry name" value="Or_phspho_trans_dom"/>
</dbReference>
<dbReference type="Proteomes" id="UP000070442">
    <property type="component" value="Unassembled WGS sequence"/>
</dbReference>
<evidence type="ECO:0000256" key="6">
    <source>
        <dbReference type="HAMAP-Rule" id="MF_01208"/>
    </source>
</evidence>
<dbReference type="NCBIfam" id="TIGR00336">
    <property type="entry name" value="pyrE"/>
    <property type="match status" value="1"/>
</dbReference>
<keyword evidence="9" id="KW-1185">Reference proteome</keyword>
<evidence type="ECO:0000256" key="1">
    <source>
        <dbReference type="ARBA" id="ARBA00004889"/>
    </source>
</evidence>
<comment type="similarity">
    <text evidence="6">Belongs to the purine/pyrimidine phosphoribosyltransferase family. PyrE subfamily.</text>
</comment>
<dbReference type="GO" id="GO:0000287">
    <property type="term" value="F:magnesium ion binding"/>
    <property type="evidence" value="ECO:0007669"/>
    <property type="project" value="UniProtKB-UniRule"/>
</dbReference>
<dbReference type="Gene3D" id="3.40.50.2020">
    <property type="match status" value="1"/>
</dbReference>
<dbReference type="GO" id="GO:0004588">
    <property type="term" value="F:orotate phosphoribosyltransferase activity"/>
    <property type="evidence" value="ECO:0007669"/>
    <property type="project" value="UniProtKB-UniRule"/>
</dbReference>
<dbReference type="InterPro" id="IPR023031">
    <property type="entry name" value="OPRT"/>
</dbReference>
<comment type="subunit">
    <text evidence="6">Homodimer.</text>
</comment>
<evidence type="ECO:0000256" key="3">
    <source>
        <dbReference type="ARBA" id="ARBA00022676"/>
    </source>
</evidence>
<keyword evidence="5 6" id="KW-0665">Pyrimidine biosynthesis</keyword>
<dbReference type="OrthoDB" id="9802134at2"/>
<dbReference type="InterPro" id="IPR000836">
    <property type="entry name" value="PRTase_dom"/>
</dbReference>
<dbReference type="STRING" id="755172.HMPREF1863_01170"/>
<feature type="binding site" evidence="6">
    <location>
        <position position="123"/>
    </location>
    <ligand>
        <name>orotate</name>
        <dbReference type="ChEBI" id="CHEBI:30839"/>
    </ligand>
</feature>
<proteinExistence type="inferred from homology"/>
<dbReference type="SUPFAM" id="SSF53271">
    <property type="entry name" value="PRTase-like"/>
    <property type="match status" value="1"/>
</dbReference>
<reference evidence="9" key="1">
    <citation type="submission" date="2016-01" db="EMBL/GenBank/DDBJ databases">
        <authorList>
            <person name="Mitreva M."/>
            <person name="Pepin K.H."/>
            <person name="Mihindukulasuriya K.A."/>
            <person name="Fulton R."/>
            <person name="Fronick C."/>
            <person name="O'Laughlin M."/>
            <person name="Miner T."/>
            <person name="Herter B."/>
            <person name="Rosa B.A."/>
            <person name="Cordes M."/>
            <person name="Tomlinson C."/>
            <person name="Wollam A."/>
            <person name="Palsikar V.B."/>
            <person name="Mardis E.R."/>
            <person name="Wilson R.K."/>
        </authorList>
    </citation>
    <scope>NUCLEOTIDE SEQUENCE [LARGE SCALE GENOMIC DNA]</scope>
    <source>
        <strain evidence="9">DNF00729</strain>
    </source>
</reference>
<dbReference type="InterPro" id="IPR029057">
    <property type="entry name" value="PRTase-like"/>
</dbReference>
<dbReference type="RefSeq" id="WP_068368228.1">
    <property type="nucleotide sequence ID" value="NZ_KQ960178.1"/>
</dbReference>
<dbReference type="GO" id="GO:0019856">
    <property type="term" value="P:pyrimidine nucleobase biosynthetic process"/>
    <property type="evidence" value="ECO:0007669"/>
    <property type="project" value="TreeGrafter"/>
</dbReference>
<dbReference type="EC" id="2.4.2.10" evidence="2 6"/>
<comment type="catalytic activity">
    <reaction evidence="6">
        <text>orotidine 5'-phosphate + diphosphate = orotate + 5-phospho-alpha-D-ribose 1-diphosphate</text>
        <dbReference type="Rhea" id="RHEA:10380"/>
        <dbReference type="ChEBI" id="CHEBI:30839"/>
        <dbReference type="ChEBI" id="CHEBI:33019"/>
        <dbReference type="ChEBI" id="CHEBI:57538"/>
        <dbReference type="ChEBI" id="CHEBI:58017"/>
        <dbReference type="EC" id="2.4.2.10"/>
    </reaction>
</comment>
<gene>
    <name evidence="6" type="primary">pyrE</name>
    <name evidence="8" type="ORF">HMPREF1863_01170</name>
</gene>
<dbReference type="EMBL" id="LSDG01000036">
    <property type="protein sequence ID" value="KXB65959.1"/>
    <property type="molecule type" value="Genomic_DNA"/>
</dbReference>
<organism evidence="8 9">
    <name type="scientific">Aedoeadaptatus coxii</name>
    <dbReference type="NCBI Taxonomy" id="755172"/>
    <lineage>
        <taxon>Bacteria</taxon>
        <taxon>Bacillati</taxon>
        <taxon>Bacillota</taxon>
        <taxon>Tissierellia</taxon>
        <taxon>Tissierellales</taxon>
        <taxon>Peptoniphilaceae</taxon>
        <taxon>Aedoeadaptatus</taxon>
    </lineage>
</organism>
<comment type="caution">
    <text evidence="6">Lacks conserved residue(s) required for the propagation of feature annotation.</text>
</comment>